<accession>A0A1I2FXX6</accession>
<name>A0A1I2FXX6_9BACT</name>
<dbReference type="Proteomes" id="UP000198964">
    <property type="component" value="Unassembled WGS sequence"/>
</dbReference>
<evidence type="ECO:0000256" key="1">
    <source>
        <dbReference type="SAM" id="Coils"/>
    </source>
</evidence>
<evidence type="ECO:0000313" key="3">
    <source>
        <dbReference type="Proteomes" id="UP000198964"/>
    </source>
</evidence>
<keyword evidence="3" id="KW-1185">Reference proteome</keyword>
<organism evidence="2 3">
    <name type="scientific">Sunxiuqinia elliptica</name>
    <dbReference type="NCBI Taxonomy" id="655355"/>
    <lineage>
        <taxon>Bacteria</taxon>
        <taxon>Pseudomonadati</taxon>
        <taxon>Bacteroidota</taxon>
        <taxon>Bacteroidia</taxon>
        <taxon>Marinilabiliales</taxon>
        <taxon>Prolixibacteraceae</taxon>
        <taxon>Sunxiuqinia</taxon>
    </lineage>
</organism>
<dbReference type="AlphaFoldDB" id="A0A1I2FXX6"/>
<dbReference type="RefSeq" id="WP_139218232.1">
    <property type="nucleotide sequence ID" value="NZ_FONW01000002.1"/>
</dbReference>
<evidence type="ECO:0000313" key="2">
    <source>
        <dbReference type="EMBL" id="SFF09550.1"/>
    </source>
</evidence>
<feature type="coiled-coil region" evidence="1">
    <location>
        <begin position="94"/>
        <end position="121"/>
    </location>
</feature>
<sequence>MKKVIFPMIMAGIMVSLVFMSFGQEANKKAIKARVNLQDDQTDTTTHKMEMMKVHLDFISEFQNFKKKAELKFANNEKCIADFKENQTKLKKMDDACKEKISKLEQRNNKLKNMLTNYKDAGAYEWKSFKNLFNYDMEELEVALEELAPFEEK</sequence>
<proteinExistence type="predicted"/>
<reference evidence="2 3" key="1">
    <citation type="submission" date="2016-10" db="EMBL/GenBank/DDBJ databases">
        <authorList>
            <person name="de Groot N.N."/>
        </authorList>
    </citation>
    <scope>NUCLEOTIDE SEQUENCE [LARGE SCALE GENOMIC DNA]</scope>
    <source>
        <strain evidence="2 3">CGMCC 1.9156</strain>
    </source>
</reference>
<gene>
    <name evidence="2" type="ORF">SAMN05216283_102646</name>
</gene>
<dbReference type="EMBL" id="FONW01000002">
    <property type="protein sequence ID" value="SFF09550.1"/>
    <property type="molecule type" value="Genomic_DNA"/>
</dbReference>
<protein>
    <submittedName>
        <fullName evidence="2">Uncharacterized protein</fullName>
    </submittedName>
</protein>
<keyword evidence="1" id="KW-0175">Coiled coil</keyword>